<gene>
    <name evidence="5" type="ORF">JJB74_07735</name>
</gene>
<dbReference type="Gene3D" id="1.10.287.110">
    <property type="entry name" value="DnaJ domain"/>
    <property type="match status" value="1"/>
</dbReference>
<dbReference type="InterPro" id="IPR001623">
    <property type="entry name" value="DnaJ_domain"/>
</dbReference>
<keyword evidence="6" id="KW-1185">Reference proteome</keyword>
<dbReference type="RefSeq" id="WP_200591233.1">
    <property type="nucleotide sequence ID" value="NZ_JAEPBG010000002.1"/>
</dbReference>
<feature type="domain" description="J" evidence="4">
    <location>
        <begin position="5"/>
        <end position="69"/>
    </location>
</feature>
<dbReference type="AlphaFoldDB" id="A0A934SQ09"/>
<dbReference type="FunFam" id="2.60.260.20:FF:000013">
    <property type="entry name" value="DnaJ subfamily B member 11"/>
    <property type="match status" value="1"/>
</dbReference>
<dbReference type="InterPro" id="IPR036869">
    <property type="entry name" value="J_dom_sf"/>
</dbReference>
<dbReference type="CDD" id="cd10747">
    <property type="entry name" value="DnaJ_C"/>
    <property type="match status" value="1"/>
</dbReference>
<protein>
    <submittedName>
        <fullName evidence="5">DnaJ domain-containing protein</fullName>
    </submittedName>
</protein>
<dbReference type="PANTHER" id="PTHR43096">
    <property type="entry name" value="DNAJ HOMOLOG 1, MITOCHONDRIAL-RELATED"/>
    <property type="match status" value="1"/>
</dbReference>
<dbReference type="GO" id="GO:0003677">
    <property type="term" value="F:DNA binding"/>
    <property type="evidence" value="ECO:0007669"/>
    <property type="project" value="UniProtKB-KW"/>
</dbReference>
<dbReference type="EMBL" id="JAEPBG010000002">
    <property type="protein sequence ID" value="MBK4734490.1"/>
    <property type="molecule type" value="Genomic_DNA"/>
</dbReference>
<proteinExistence type="predicted"/>
<dbReference type="FunFam" id="2.60.260.20:FF:000008">
    <property type="entry name" value="Curved DNA-binding protein"/>
    <property type="match status" value="1"/>
</dbReference>
<dbReference type="PROSITE" id="PS00636">
    <property type="entry name" value="DNAJ_1"/>
    <property type="match status" value="1"/>
</dbReference>
<evidence type="ECO:0000313" key="5">
    <source>
        <dbReference type="EMBL" id="MBK4734490.1"/>
    </source>
</evidence>
<dbReference type="GO" id="GO:0005737">
    <property type="term" value="C:cytoplasm"/>
    <property type="evidence" value="ECO:0007669"/>
    <property type="project" value="TreeGrafter"/>
</dbReference>
<dbReference type="CDD" id="cd06257">
    <property type="entry name" value="DnaJ"/>
    <property type="match status" value="1"/>
</dbReference>
<keyword evidence="1" id="KW-0963">Cytoplasm</keyword>
<evidence type="ECO:0000313" key="6">
    <source>
        <dbReference type="Proteomes" id="UP000622890"/>
    </source>
</evidence>
<dbReference type="Proteomes" id="UP000622890">
    <property type="component" value="Unassembled WGS sequence"/>
</dbReference>
<dbReference type="PRINTS" id="PR00625">
    <property type="entry name" value="JDOMAIN"/>
</dbReference>
<evidence type="ECO:0000259" key="4">
    <source>
        <dbReference type="PROSITE" id="PS50076"/>
    </source>
</evidence>
<keyword evidence="2" id="KW-0238">DNA-binding</keyword>
<dbReference type="Pfam" id="PF01556">
    <property type="entry name" value="DnaJ_C"/>
    <property type="match status" value="1"/>
</dbReference>
<dbReference type="Pfam" id="PF00226">
    <property type="entry name" value="DnaJ"/>
    <property type="match status" value="1"/>
</dbReference>
<organism evidence="5 6">
    <name type="scientific">Noviherbaspirillum pedocola</name>
    <dbReference type="NCBI Taxonomy" id="2801341"/>
    <lineage>
        <taxon>Bacteria</taxon>
        <taxon>Pseudomonadati</taxon>
        <taxon>Pseudomonadota</taxon>
        <taxon>Betaproteobacteria</taxon>
        <taxon>Burkholderiales</taxon>
        <taxon>Oxalobacteraceae</taxon>
        <taxon>Noviherbaspirillum</taxon>
    </lineage>
</organism>
<dbReference type="PANTHER" id="PTHR43096:SF52">
    <property type="entry name" value="DNAJ HOMOLOG 1, MITOCHONDRIAL-RELATED"/>
    <property type="match status" value="1"/>
</dbReference>
<reference evidence="5" key="1">
    <citation type="submission" date="2021-01" db="EMBL/GenBank/DDBJ databases">
        <title>Genome sequence of strain Noviherbaspirillum sp. DKR-6.</title>
        <authorList>
            <person name="Chaudhary D.K."/>
        </authorList>
    </citation>
    <scope>NUCLEOTIDE SEQUENCE</scope>
    <source>
        <strain evidence="5">DKR-6</strain>
    </source>
</reference>
<dbReference type="InterPro" id="IPR008971">
    <property type="entry name" value="HSP40/DnaJ_pept-bd"/>
</dbReference>
<dbReference type="GO" id="GO:0051082">
    <property type="term" value="F:unfolded protein binding"/>
    <property type="evidence" value="ECO:0007669"/>
    <property type="project" value="InterPro"/>
</dbReference>
<dbReference type="SUPFAM" id="SSF49493">
    <property type="entry name" value="HSP40/DnaJ peptide-binding domain"/>
    <property type="match status" value="2"/>
</dbReference>
<evidence type="ECO:0000256" key="2">
    <source>
        <dbReference type="ARBA" id="ARBA00023125"/>
    </source>
</evidence>
<comment type="caution">
    <text evidence="5">The sequence shown here is derived from an EMBL/GenBank/DDBJ whole genome shotgun (WGS) entry which is preliminary data.</text>
</comment>
<sequence>MKYKDYYEILGVAREAGADDIKKAYRKLAHMYHPDVTKDPAGEEKFKEIQEAYATLKDPEKRTAYDQLGRRAPGESFEPPPDWQEFYHTDTSFSDVDLADLLAAFAGARGAGGAGGTRGARRPRHGQDIEASVPVTLEQLHDGAEIEVSLNLPQADAQGLAHHAPKTFRVTIPKGAADGQRLRLAGKGGPGLHGGQPGDLYIVLKLEPHALYRVSGRDLYLDLPLTPSEAVLGATVEVPTPRGRVELKIAPGTASGRQLRLGGRGMPAPGGGNGDLYAVVRIEVPKTPSERERALYAELAQASNFNPRTHLR</sequence>
<name>A0A934SQ09_9BURK</name>
<evidence type="ECO:0000256" key="1">
    <source>
        <dbReference type="ARBA" id="ARBA00022490"/>
    </source>
</evidence>
<dbReference type="Gene3D" id="2.60.260.20">
    <property type="entry name" value="Urease metallochaperone UreE, N-terminal domain"/>
    <property type="match status" value="2"/>
</dbReference>
<dbReference type="InterPro" id="IPR018253">
    <property type="entry name" value="DnaJ_domain_CS"/>
</dbReference>
<dbReference type="GO" id="GO:0042026">
    <property type="term" value="P:protein refolding"/>
    <property type="evidence" value="ECO:0007669"/>
    <property type="project" value="TreeGrafter"/>
</dbReference>
<dbReference type="PROSITE" id="PS50076">
    <property type="entry name" value="DNAJ_2"/>
    <property type="match status" value="1"/>
</dbReference>
<accession>A0A934SQ09</accession>
<dbReference type="InterPro" id="IPR002939">
    <property type="entry name" value="DnaJ_C"/>
</dbReference>
<dbReference type="SMART" id="SM00271">
    <property type="entry name" value="DnaJ"/>
    <property type="match status" value="1"/>
</dbReference>
<evidence type="ECO:0000256" key="3">
    <source>
        <dbReference type="ARBA" id="ARBA00023186"/>
    </source>
</evidence>
<dbReference type="SUPFAM" id="SSF46565">
    <property type="entry name" value="Chaperone J-domain"/>
    <property type="match status" value="1"/>
</dbReference>
<keyword evidence="3" id="KW-0143">Chaperone</keyword>